<dbReference type="RefSeq" id="XP_066656890.1">
    <property type="nucleotide sequence ID" value="XM_066795120.1"/>
</dbReference>
<dbReference type="Proteomes" id="UP001360953">
    <property type="component" value="Unassembled WGS sequence"/>
</dbReference>
<evidence type="ECO:0000313" key="3">
    <source>
        <dbReference type="Proteomes" id="UP001360953"/>
    </source>
</evidence>
<proteinExistence type="predicted"/>
<reference evidence="2 3" key="1">
    <citation type="submission" date="2024-04" db="EMBL/GenBank/DDBJ databases">
        <title>Phyllosticta paracitricarpa is synonymous to the EU quarantine fungus P. citricarpa based on phylogenomic analyses.</title>
        <authorList>
            <consortium name="Lawrence Berkeley National Laboratory"/>
            <person name="Van ingen-buijs V.A."/>
            <person name="Van westerhoven A.C."/>
            <person name="Haridas S."/>
            <person name="Skiadas P."/>
            <person name="Martin F."/>
            <person name="Groenewald J.Z."/>
            <person name="Crous P.W."/>
            <person name="Seidl M.F."/>
        </authorList>
    </citation>
    <scope>NUCLEOTIDE SEQUENCE [LARGE SCALE GENOMIC DNA]</scope>
    <source>
        <strain evidence="2 3">CPC 17464</strain>
    </source>
</reference>
<gene>
    <name evidence="2" type="ORF">J3D65DRAFT_286401</name>
</gene>
<feature type="region of interest" description="Disordered" evidence="1">
    <location>
        <begin position="21"/>
        <end position="79"/>
    </location>
</feature>
<evidence type="ECO:0000256" key="1">
    <source>
        <dbReference type="SAM" id="MobiDB-lite"/>
    </source>
</evidence>
<keyword evidence="3" id="KW-1185">Reference proteome</keyword>
<dbReference type="EMBL" id="JBBPEH010000004">
    <property type="protein sequence ID" value="KAK7539619.1"/>
    <property type="molecule type" value="Genomic_DNA"/>
</dbReference>
<accession>A0ABR1LWP7</accession>
<evidence type="ECO:0000313" key="2">
    <source>
        <dbReference type="EMBL" id="KAK7539619.1"/>
    </source>
</evidence>
<sequence length="255" mass="28357">MYHLFRFSKCNDRYFNDTETTDEYHQNGGHQNDQNGAREWSKTQTGRGDCNLQSAGHSQGEKPHTQRRRAETRGRRVAEQARCDATITAYLGVAIHALSTHIQCAKCNTSMAIPPRSIAPLLLQTTTPTFHPHRSARVEQHSRRLASPHLASSNHIRSFDIGSACRPQQAGSSQPASPVRPLLTEPLRALASLKCRHRRRRLLRCNSAHLPGQKIAIKGSLLTNAVPSGVAGEWMVALYRRSLSVLQYVAARAAE</sequence>
<name>A0ABR1LWP7_9PEZI</name>
<protein>
    <submittedName>
        <fullName evidence="2">Uncharacterized protein</fullName>
    </submittedName>
</protein>
<feature type="compositionally biased region" description="Basic and acidic residues" evidence="1">
    <location>
        <begin position="59"/>
        <end position="79"/>
    </location>
</feature>
<dbReference type="GeneID" id="92028026"/>
<organism evidence="2 3">
    <name type="scientific">Phyllosticta citribraziliensis</name>
    <dbReference type="NCBI Taxonomy" id="989973"/>
    <lineage>
        <taxon>Eukaryota</taxon>
        <taxon>Fungi</taxon>
        <taxon>Dikarya</taxon>
        <taxon>Ascomycota</taxon>
        <taxon>Pezizomycotina</taxon>
        <taxon>Dothideomycetes</taxon>
        <taxon>Dothideomycetes incertae sedis</taxon>
        <taxon>Botryosphaeriales</taxon>
        <taxon>Phyllostictaceae</taxon>
        <taxon>Phyllosticta</taxon>
    </lineage>
</organism>
<comment type="caution">
    <text evidence="2">The sequence shown here is derived from an EMBL/GenBank/DDBJ whole genome shotgun (WGS) entry which is preliminary data.</text>
</comment>
<feature type="compositionally biased region" description="Polar residues" evidence="1">
    <location>
        <begin position="42"/>
        <end position="57"/>
    </location>
</feature>